<gene>
    <name evidence="6" type="ORF">T551_03628</name>
</gene>
<dbReference type="PROSITE" id="PS00107">
    <property type="entry name" value="PROTEIN_KINASE_ATP"/>
    <property type="match status" value="1"/>
</dbReference>
<protein>
    <recommendedName>
        <fullName evidence="5">Protein kinase domain-containing protein</fullName>
    </recommendedName>
</protein>
<feature type="binding site" evidence="4">
    <location>
        <position position="49"/>
    </location>
    <ligand>
        <name>ATP</name>
        <dbReference type="ChEBI" id="CHEBI:30616"/>
    </ligand>
</feature>
<dbReference type="GO" id="GO:0004674">
    <property type="term" value="F:protein serine/threonine kinase activity"/>
    <property type="evidence" value="ECO:0007669"/>
    <property type="project" value="UniProtKB-KW"/>
</dbReference>
<proteinExistence type="predicted"/>
<keyword evidence="1" id="KW-0418">Kinase</keyword>
<dbReference type="Pfam" id="PF00069">
    <property type="entry name" value="Pkinase"/>
    <property type="match status" value="1"/>
</dbReference>
<dbReference type="FunFam" id="1.10.510.10:FF:000314">
    <property type="entry name" value="Serine threonine-protein kinase mak"/>
    <property type="match status" value="1"/>
</dbReference>
<dbReference type="Gene3D" id="3.30.200.20">
    <property type="entry name" value="Phosphorylase Kinase, domain 1"/>
    <property type="match status" value="1"/>
</dbReference>
<dbReference type="Gene3D" id="1.10.510.10">
    <property type="entry name" value="Transferase(Phosphotransferase) domain 1"/>
    <property type="match status" value="1"/>
</dbReference>
<evidence type="ECO:0000256" key="3">
    <source>
        <dbReference type="ARBA" id="ARBA00022840"/>
    </source>
</evidence>
<dbReference type="GeneID" id="28942146"/>
<evidence type="ECO:0000313" key="6">
    <source>
        <dbReference type="EMBL" id="KTW26056.1"/>
    </source>
</evidence>
<keyword evidence="1" id="KW-0808">Transferase</keyword>
<dbReference type="RefSeq" id="XP_018227901.1">
    <property type="nucleotide sequence ID" value="XM_018375891.1"/>
</dbReference>
<dbReference type="InterPro" id="IPR050117">
    <property type="entry name" value="MAPK"/>
</dbReference>
<keyword evidence="1" id="KW-0723">Serine/threonine-protein kinase</keyword>
<evidence type="ECO:0000259" key="5">
    <source>
        <dbReference type="PROSITE" id="PS50011"/>
    </source>
</evidence>
<dbReference type="eggNOG" id="KOG0661">
    <property type="taxonomic scope" value="Eukaryota"/>
</dbReference>
<evidence type="ECO:0000313" key="7">
    <source>
        <dbReference type="Proteomes" id="UP000053447"/>
    </source>
</evidence>
<organism evidence="6 7">
    <name type="scientific">Pneumocystis jirovecii (strain RU7)</name>
    <name type="common">Human pneumocystis pneumonia agent</name>
    <dbReference type="NCBI Taxonomy" id="1408657"/>
    <lineage>
        <taxon>Eukaryota</taxon>
        <taxon>Fungi</taxon>
        <taxon>Dikarya</taxon>
        <taxon>Ascomycota</taxon>
        <taxon>Taphrinomycotina</taxon>
        <taxon>Pneumocystomycetes</taxon>
        <taxon>Pneumocystaceae</taxon>
        <taxon>Pneumocystis</taxon>
    </lineage>
</organism>
<accession>A0A0W4ZC93</accession>
<dbReference type="PROSITE" id="PS00108">
    <property type="entry name" value="PROTEIN_KINASE_ST"/>
    <property type="match status" value="1"/>
</dbReference>
<dbReference type="InterPro" id="IPR008271">
    <property type="entry name" value="Ser/Thr_kinase_AS"/>
</dbReference>
<sequence length="794" mass="91984">MQNQAEKMTEVLSNKFEILSNIGNGSFGNVVLARLKNSNCSERSLVAIKTMKKTFQTVSDCLKLREIQSLYKLPPHPHIISIYNSFLDPTTKRLHMVMEHMEGNLYQLIKSRNKKVFNVQTIQNILYQVLSAIKHIHDHNFFHRDIKPENILVSSVSNQKLSELPNLNNKFQTHSEDVTYIIKLADFGLAREITSQPPYTSYVSTRWYRAPEVLLRANEYSAPVDIWAFGAMAVELATFRPLFPGTNEIDQIWRICEIMGSPATWIHTDKNIEIGGGEWKKGLKLAEKLGFSFPKIPPISLETILSDSWPSSFASFIRWTMQWDPLRRPSCIQGLEHQFFHKINNSPEIQIIESTNCISTSSQSLQKKLNTELKNFQDNKIKTDTNKALFINEKHLDICSQLQKRLSFSLRHFLFRKKYKTTLESKRLKLKDISNDNFLELKTNSWKLRSKNRCYCSICKNRTLNLEALKESIVPKKNNQTSTEILRKPSLYQGNTISIKPLIANKRQLENANIQMGYPLLNSIMLNTENSIVNYPKKKEYDMGVSLDLHKKEKQLKKPDLNTLYSFKTNNRHINNPPNILAFRTFQTSDQSLKAFSIKSNKKNTEEAVQTAYNSIISAKKFHANISQNNPSCSINQHKLINGLTSFETENSKLLNVLNHDTSYEHNINESKHVKNTLCSTCIARRVKGIDARVEKNKNHCYNYCPYEYDIESEKKKKQFLTDSKNKLLLKHISRPFNISKLYSNLNIMNQKSACTSLQNNNSLKYENKYKQNILIRKKKPLVVYQVQFKIKHP</sequence>
<dbReference type="PROSITE" id="PS50011">
    <property type="entry name" value="PROTEIN_KINASE_DOM"/>
    <property type="match status" value="1"/>
</dbReference>
<dbReference type="PANTHER" id="PTHR24055">
    <property type="entry name" value="MITOGEN-ACTIVATED PROTEIN KINASE"/>
    <property type="match status" value="1"/>
</dbReference>
<dbReference type="SUPFAM" id="SSF56112">
    <property type="entry name" value="Protein kinase-like (PK-like)"/>
    <property type="match status" value="1"/>
</dbReference>
<dbReference type="STRING" id="1408657.A0A0W4ZC93"/>
<dbReference type="OrthoDB" id="2158884at2759"/>
<dbReference type="Proteomes" id="UP000053447">
    <property type="component" value="Unassembled WGS sequence"/>
</dbReference>
<evidence type="ECO:0000256" key="4">
    <source>
        <dbReference type="PROSITE-ProRule" id="PRU10141"/>
    </source>
</evidence>
<name>A0A0W4ZC93_PNEJ7</name>
<dbReference type="InterPro" id="IPR011009">
    <property type="entry name" value="Kinase-like_dom_sf"/>
</dbReference>
<dbReference type="InterPro" id="IPR017441">
    <property type="entry name" value="Protein_kinase_ATP_BS"/>
</dbReference>
<keyword evidence="7" id="KW-1185">Reference proteome</keyword>
<dbReference type="GO" id="GO:0005524">
    <property type="term" value="F:ATP binding"/>
    <property type="evidence" value="ECO:0007669"/>
    <property type="project" value="UniProtKB-UniRule"/>
</dbReference>
<dbReference type="InterPro" id="IPR000719">
    <property type="entry name" value="Prot_kinase_dom"/>
</dbReference>
<keyword evidence="2 4" id="KW-0547">Nucleotide-binding</keyword>
<feature type="domain" description="Protein kinase" evidence="5">
    <location>
        <begin position="16"/>
        <end position="340"/>
    </location>
</feature>
<keyword evidence="3 4" id="KW-0067">ATP-binding</keyword>
<dbReference type="AlphaFoldDB" id="A0A0W4ZC93"/>
<evidence type="ECO:0000256" key="1">
    <source>
        <dbReference type="ARBA" id="ARBA00022527"/>
    </source>
</evidence>
<dbReference type="VEuPathDB" id="FungiDB:T551_03628"/>
<dbReference type="EMBL" id="LFWA01000019">
    <property type="protein sequence ID" value="KTW26056.1"/>
    <property type="molecule type" value="Genomic_DNA"/>
</dbReference>
<dbReference type="SMART" id="SM00220">
    <property type="entry name" value="S_TKc"/>
    <property type="match status" value="1"/>
</dbReference>
<comment type="caution">
    <text evidence="6">The sequence shown here is derived from an EMBL/GenBank/DDBJ whole genome shotgun (WGS) entry which is preliminary data.</text>
</comment>
<dbReference type="CDD" id="cd07830">
    <property type="entry name" value="STKc_MAK_like"/>
    <property type="match status" value="1"/>
</dbReference>
<reference evidence="7" key="1">
    <citation type="journal article" date="2016" name="Nat. Commun.">
        <title>Genome analysis of three Pneumocystis species reveals adaptation mechanisms to life exclusively in mammalian hosts.</title>
        <authorList>
            <person name="Ma L."/>
            <person name="Chen Z."/>
            <person name="Huang D.W."/>
            <person name="Kutty G."/>
            <person name="Ishihara M."/>
            <person name="Wang H."/>
            <person name="Abouelleil A."/>
            <person name="Bishop L."/>
            <person name="Davey E."/>
            <person name="Deng R."/>
            <person name="Deng X."/>
            <person name="Fan L."/>
            <person name="Fantoni G."/>
            <person name="Fitzgerald M."/>
            <person name="Gogineni E."/>
            <person name="Goldberg J.M."/>
            <person name="Handley G."/>
            <person name="Hu X."/>
            <person name="Huber C."/>
            <person name="Jiao X."/>
            <person name="Jones K."/>
            <person name="Levin J.Z."/>
            <person name="Liu Y."/>
            <person name="Macdonald P."/>
            <person name="Melnikov A."/>
            <person name="Raley C."/>
            <person name="Sassi M."/>
            <person name="Sherman B.T."/>
            <person name="Song X."/>
            <person name="Sykes S."/>
            <person name="Tran B."/>
            <person name="Walsh L."/>
            <person name="Xia Y."/>
            <person name="Yang J."/>
            <person name="Young S."/>
            <person name="Zeng Q."/>
            <person name="Zheng X."/>
            <person name="Stephens R."/>
            <person name="Nusbaum C."/>
            <person name="Birren B.W."/>
            <person name="Azadi P."/>
            <person name="Lempicki R.A."/>
            <person name="Cuomo C.A."/>
            <person name="Kovacs J.A."/>
        </authorList>
    </citation>
    <scope>NUCLEOTIDE SEQUENCE [LARGE SCALE GENOMIC DNA]</scope>
    <source>
        <strain evidence="7">RU7</strain>
    </source>
</reference>
<evidence type="ECO:0000256" key="2">
    <source>
        <dbReference type="ARBA" id="ARBA00022741"/>
    </source>
</evidence>